<feature type="chain" id="PRO_5014339653" evidence="1">
    <location>
        <begin position="27"/>
        <end position="150"/>
    </location>
</feature>
<feature type="signal peptide" evidence="1">
    <location>
        <begin position="1"/>
        <end position="26"/>
    </location>
</feature>
<protein>
    <submittedName>
        <fullName evidence="2">Uncharacterized protein</fullName>
    </submittedName>
</protein>
<name>A0A2J6QGG2_9HELO</name>
<accession>A0A2J6QGG2</accession>
<proteinExistence type="predicted"/>
<evidence type="ECO:0000313" key="2">
    <source>
        <dbReference type="EMBL" id="PMD25361.1"/>
    </source>
</evidence>
<reference evidence="2 3" key="1">
    <citation type="submission" date="2016-05" db="EMBL/GenBank/DDBJ databases">
        <title>A degradative enzymes factory behind the ericoid mycorrhizal symbiosis.</title>
        <authorList>
            <consortium name="DOE Joint Genome Institute"/>
            <person name="Martino E."/>
            <person name="Morin E."/>
            <person name="Grelet G."/>
            <person name="Kuo A."/>
            <person name="Kohler A."/>
            <person name="Daghino S."/>
            <person name="Barry K."/>
            <person name="Choi C."/>
            <person name="Cichocki N."/>
            <person name="Clum A."/>
            <person name="Copeland A."/>
            <person name="Hainaut M."/>
            <person name="Haridas S."/>
            <person name="Labutti K."/>
            <person name="Lindquist E."/>
            <person name="Lipzen A."/>
            <person name="Khouja H.-R."/>
            <person name="Murat C."/>
            <person name="Ohm R."/>
            <person name="Olson A."/>
            <person name="Spatafora J."/>
            <person name="Veneault-Fourrey C."/>
            <person name="Henrissat B."/>
            <person name="Grigoriev I."/>
            <person name="Martin F."/>
            <person name="Perotto S."/>
        </authorList>
    </citation>
    <scope>NUCLEOTIDE SEQUENCE [LARGE SCALE GENOMIC DNA]</scope>
    <source>
        <strain evidence="2 3">UAMH 7357</strain>
    </source>
</reference>
<organism evidence="2 3">
    <name type="scientific">Hyaloscypha hepaticicola</name>
    <dbReference type="NCBI Taxonomy" id="2082293"/>
    <lineage>
        <taxon>Eukaryota</taxon>
        <taxon>Fungi</taxon>
        <taxon>Dikarya</taxon>
        <taxon>Ascomycota</taxon>
        <taxon>Pezizomycotina</taxon>
        <taxon>Leotiomycetes</taxon>
        <taxon>Helotiales</taxon>
        <taxon>Hyaloscyphaceae</taxon>
        <taxon>Hyaloscypha</taxon>
    </lineage>
</organism>
<evidence type="ECO:0000313" key="3">
    <source>
        <dbReference type="Proteomes" id="UP000235672"/>
    </source>
</evidence>
<gene>
    <name evidence="2" type="ORF">NA56DRAFT_433085</name>
</gene>
<sequence length="150" mass="16323">MMSSQVRGLISFLTVLLAVLLDRGSALPKDGDVALRFAIKGVHGTRASPSAHDQRPTRPGSACRGIGTGAIVDLVDLGAPKRVRVRLCWDLTEWQIQKRVDGGFWRRQDDAEEMTSEGFKKKDGPGWHVAFPPSTRTLPSLDTGPTVFVG</sequence>
<dbReference type="Proteomes" id="UP000235672">
    <property type="component" value="Unassembled WGS sequence"/>
</dbReference>
<keyword evidence="3" id="KW-1185">Reference proteome</keyword>
<keyword evidence="1" id="KW-0732">Signal</keyword>
<dbReference type="AlphaFoldDB" id="A0A2J6QGG2"/>
<dbReference type="EMBL" id="KZ613470">
    <property type="protein sequence ID" value="PMD25361.1"/>
    <property type="molecule type" value="Genomic_DNA"/>
</dbReference>
<evidence type="ECO:0000256" key="1">
    <source>
        <dbReference type="SAM" id="SignalP"/>
    </source>
</evidence>